<dbReference type="SMART" id="SM00119">
    <property type="entry name" value="HECTc"/>
    <property type="match status" value="1"/>
</dbReference>
<feature type="active site" description="Glycyl thioester intermediate" evidence="7">
    <location>
        <position position="635"/>
    </location>
</feature>
<evidence type="ECO:0000256" key="7">
    <source>
        <dbReference type="PROSITE-ProRule" id="PRU00104"/>
    </source>
</evidence>
<sequence>MQSDHSALVDYITANGEAAPDLGVENQGASTFKDFKTLVTECLQGDLTDNLRLRTVVRETFSNVDGIASIFIPVDPVHAGLVDFADIQEWYRKVADETSTSLVAAAVTLLDHLRQGIQILGPGQIGILLVCLENPLLLDPDILMIIMPKLTHIFATLTPLQATDFKRVLRGSLLRMNAKPEEIAHTFRQMVDIIEQAITSYILSEMEGPINRDPFVVAGTQALLISVSPVADDLNEEMRLIPYYEFYNEAIENAIEIKEDYPRWKTKEGFSFCSFSFVLSTGIKGDILKIESMIQMRHELQDAFFRAMFIGVNSPYLLLEVRRDHVIRDALYQLQGKKSHDLKKQLRVTFVGEEGIDEGGVQKEFFQLIVRDMFSATYGMFVSQPDTRLCWFTRDPSCDAAMLEEYTLIGRLIALAIYNGVILDIQFPTALYRKLLGERVDLSDIDELDPILGRGLHLLLSFDGNVEEAFERTFEIDIDTNLGERVSCELCENGANINVTSANREEFVNRYVDFLFNQSVKRQFDAFFEGFNSVMSDSALEIFRPEELQELICGSPTLDFQALESATQYDGYHKDTEVIKYFWNVVHSLTDAEKKLLLFFTTGSDRVPVGGLSKLQFVIARNGGDSDRLPTSHTCFNVLLLNEYSSEEKLRDRLMKAIANSDCGFFLN</sequence>
<dbReference type="PANTHER" id="PTHR45700:SF8">
    <property type="entry name" value="HECT-TYPE E3 UBIQUITIN TRANSFERASE"/>
    <property type="match status" value="1"/>
</dbReference>
<evidence type="ECO:0000256" key="4">
    <source>
        <dbReference type="ARBA" id="ARBA00022490"/>
    </source>
</evidence>
<dbReference type="CDD" id="cd00078">
    <property type="entry name" value="HECTc"/>
    <property type="match status" value="1"/>
</dbReference>
<dbReference type="PROSITE" id="PS50237">
    <property type="entry name" value="HECT"/>
    <property type="match status" value="1"/>
</dbReference>
<dbReference type="AlphaFoldDB" id="A0A4V1ISL1"/>
<keyword evidence="10" id="KW-1185">Reference proteome</keyword>
<evidence type="ECO:0000256" key="1">
    <source>
        <dbReference type="ARBA" id="ARBA00000885"/>
    </source>
</evidence>
<comment type="catalytic activity">
    <reaction evidence="1">
        <text>S-ubiquitinyl-[E2 ubiquitin-conjugating enzyme]-L-cysteine + [acceptor protein]-L-lysine = [E2 ubiquitin-conjugating enzyme]-L-cysteine + N(6)-ubiquitinyl-[acceptor protein]-L-lysine.</text>
        <dbReference type="EC" id="2.3.2.26"/>
    </reaction>
</comment>
<dbReference type="InterPro" id="IPR035983">
    <property type="entry name" value="Hect_E3_ubiquitin_ligase"/>
</dbReference>
<evidence type="ECO:0000256" key="2">
    <source>
        <dbReference type="ARBA" id="ARBA00004496"/>
    </source>
</evidence>
<keyword evidence="4" id="KW-0963">Cytoplasm</keyword>
<dbReference type="GO" id="GO:0000209">
    <property type="term" value="P:protein polyubiquitination"/>
    <property type="evidence" value="ECO:0007669"/>
    <property type="project" value="InterPro"/>
</dbReference>
<dbReference type="PANTHER" id="PTHR45700">
    <property type="entry name" value="UBIQUITIN-PROTEIN LIGASE E3C"/>
    <property type="match status" value="1"/>
</dbReference>
<dbReference type="Pfam" id="PF00632">
    <property type="entry name" value="HECT"/>
    <property type="match status" value="1"/>
</dbReference>
<dbReference type="Proteomes" id="UP000269721">
    <property type="component" value="Unassembled WGS sequence"/>
</dbReference>
<protein>
    <recommendedName>
        <fullName evidence="3">HECT-type E3 ubiquitin transferase</fullName>
        <ecNumber evidence="3">2.3.2.26</ecNumber>
    </recommendedName>
</protein>
<keyword evidence="5" id="KW-0808">Transferase</keyword>
<dbReference type="EMBL" id="KZ994064">
    <property type="protein sequence ID" value="RKO93937.1"/>
    <property type="molecule type" value="Genomic_DNA"/>
</dbReference>
<gene>
    <name evidence="9" type="ORF">BDK51DRAFT_21920</name>
</gene>
<evidence type="ECO:0000313" key="10">
    <source>
        <dbReference type="Proteomes" id="UP000269721"/>
    </source>
</evidence>
<name>A0A4V1ISL1_9FUNG</name>
<dbReference type="InterPro" id="IPR044611">
    <property type="entry name" value="E3A/B/C-like"/>
</dbReference>
<accession>A0A4V1ISL1</accession>
<dbReference type="SUPFAM" id="SSF56204">
    <property type="entry name" value="Hect, E3 ligase catalytic domain"/>
    <property type="match status" value="1"/>
</dbReference>
<comment type="subcellular location">
    <subcellularLocation>
        <location evidence="2">Cytoplasm</location>
    </subcellularLocation>
</comment>
<dbReference type="GO" id="GO:0061630">
    <property type="term" value="F:ubiquitin protein ligase activity"/>
    <property type="evidence" value="ECO:0007669"/>
    <property type="project" value="UniProtKB-EC"/>
</dbReference>
<proteinExistence type="predicted"/>
<evidence type="ECO:0000313" key="9">
    <source>
        <dbReference type="EMBL" id="RKO93937.1"/>
    </source>
</evidence>
<feature type="domain" description="HECT" evidence="8">
    <location>
        <begin position="338"/>
        <end position="668"/>
    </location>
</feature>
<evidence type="ECO:0000256" key="5">
    <source>
        <dbReference type="ARBA" id="ARBA00022679"/>
    </source>
</evidence>
<evidence type="ECO:0000256" key="3">
    <source>
        <dbReference type="ARBA" id="ARBA00012485"/>
    </source>
</evidence>
<keyword evidence="6 7" id="KW-0833">Ubl conjugation pathway</keyword>
<dbReference type="OrthoDB" id="8068875at2759"/>
<organism evidence="9 10">
    <name type="scientific">Blyttiomyces helicus</name>
    <dbReference type="NCBI Taxonomy" id="388810"/>
    <lineage>
        <taxon>Eukaryota</taxon>
        <taxon>Fungi</taxon>
        <taxon>Fungi incertae sedis</taxon>
        <taxon>Chytridiomycota</taxon>
        <taxon>Chytridiomycota incertae sedis</taxon>
        <taxon>Chytridiomycetes</taxon>
        <taxon>Chytridiomycetes incertae sedis</taxon>
        <taxon>Blyttiomyces</taxon>
    </lineage>
</organism>
<dbReference type="Gene3D" id="3.30.2410.10">
    <property type="entry name" value="Hect, E3 ligase catalytic domain"/>
    <property type="match status" value="1"/>
</dbReference>
<dbReference type="Gene3D" id="3.90.1750.10">
    <property type="entry name" value="Hect, E3 ligase catalytic domains"/>
    <property type="match status" value="1"/>
</dbReference>
<evidence type="ECO:0000259" key="8">
    <source>
        <dbReference type="PROSITE" id="PS50237"/>
    </source>
</evidence>
<dbReference type="GO" id="GO:0005737">
    <property type="term" value="C:cytoplasm"/>
    <property type="evidence" value="ECO:0007669"/>
    <property type="project" value="UniProtKB-SubCell"/>
</dbReference>
<reference evidence="10" key="1">
    <citation type="journal article" date="2018" name="Nat. Microbiol.">
        <title>Leveraging single-cell genomics to expand the fungal tree of life.</title>
        <authorList>
            <person name="Ahrendt S.R."/>
            <person name="Quandt C.A."/>
            <person name="Ciobanu D."/>
            <person name="Clum A."/>
            <person name="Salamov A."/>
            <person name="Andreopoulos B."/>
            <person name="Cheng J.F."/>
            <person name="Woyke T."/>
            <person name="Pelin A."/>
            <person name="Henrissat B."/>
            <person name="Reynolds N.K."/>
            <person name="Benny G.L."/>
            <person name="Smith M.E."/>
            <person name="James T.Y."/>
            <person name="Grigoriev I.V."/>
        </authorList>
    </citation>
    <scope>NUCLEOTIDE SEQUENCE [LARGE SCALE GENOMIC DNA]</scope>
</reference>
<dbReference type="FunFam" id="3.30.2160.10:FF:000004">
    <property type="entry name" value="probable E3 ubiquitin-protein ligase HERC4 isoform X1"/>
    <property type="match status" value="1"/>
</dbReference>
<dbReference type="EC" id="2.3.2.26" evidence="3"/>
<evidence type="ECO:0000256" key="6">
    <source>
        <dbReference type="ARBA" id="ARBA00022786"/>
    </source>
</evidence>
<dbReference type="InterPro" id="IPR000569">
    <property type="entry name" value="HECT_dom"/>
</dbReference>
<dbReference type="FunFam" id="3.30.2410.10:FF:000003">
    <property type="entry name" value="probable E3 ubiquitin-protein ligase HERC4 isoform X1"/>
    <property type="match status" value="1"/>
</dbReference>
<dbReference type="Gene3D" id="3.30.2160.10">
    <property type="entry name" value="Hect, E3 ligase catalytic domain"/>
    <property type="match status" value="1"/>
</dbReference>